<dbReference type="InterPro" id="IPR036291">
    <property type="entry name" value="NAD(P)-bd_dom_sf"/>
</dbReference>
<dbReference type="RefSeq" id="WP_153496824.1">
    <property type="nucleotide sequence ID" value="NZ_CAXYUY010000003.1"/>
</dbReference>
<dbReference type="Gene3D" id="3.40.50.720">
    <property type="entry name" value="NAD(P)-binding Rossmann-like Domain"/>
    <property type="match status" value="1"/>
</dbReference>
<sequence>MIIGVIGATSTIASKAYLPVYASLQDEHRFILYSRTWEKAEEYRKKYKFEYATTDLAALETVDLVMIHAATSQHFELAKRYLSAGVHVLMDKPISENFNEVRELYDIAKAKEVLFVIAFNRRFAPQTQKLKAMPHKNVIKITKNLADHKGEIRFQLYDIFSHPLDTLIYLLDDEIEQYQYRLKLDDQGNLARACVFLETATTSGIASMNLDSGAYKETFEVESSAATSIVTDLTELEILTTQGRHISHPNGWNSAPVNRGFEELLCEMLQAVSDYDPKNRTAQLKKLKQENILKTHEIIAEMLGEK</sequence>
<dbReference type="AlphaFoldDB" id="A0A7X1Z9B6"/>
<evidence type="ECO:0000313" key="3">
    <source>
        <dbReference type="EMBL" id="MQW40128.1"/>
    </source>
</evidence>
<organism evidence="3 4">
    <name type="scientific">Lactococcus hircilactis</name>
    <dbReference type="NCBI Taxonomy" id="1494462"/>
    <lineage>
        <taxon>Bacteria</taxon>
        <taxon>Bacillati</taxon>
        <taxon>Bacillota</taxon>
        <taxon>Bacilli</taxon>
        <taxon>Lactobacillales</taxon>
        <taxon>Streptococcaceae</taxon>
        <taxon>Lactococcus</taxon>
    </lineage>
</organism>
<name>A0A7X1Z9B6_9LACT</name>
<evidence type="ECO:0000259" key="1">
    <source>
        <dbReference type="Pfam" id="PF01408"/>
    </source>
</evidence>
<dbReference type="Proteomes" id="UP000439550">
    <property type="component" value="Unassembled WGS sequence"/>
</dbReference>
<reference evidence="3 4" key="1">
    <citation type="submission" date="2019-10" db="EMBL/GenBank/DDBJ databases">
        <authorList>
            <person name="Dong K."/>
        </authorList>
    </citation>
    <scope>NUCLEOTIDE SEQUENCE [LARGE SCALE GENOMIC DNA]</scope>
    <source>
        <strain evidence="3 4">DSM 28960</strain>
    </source>
</reference>
<dbReference type="Gene3D" id="3.30.360.10">
    <property type="entry name" value="Dihydrodipicolinate Reductase, domain 2"/>
    <property type="match status" value="1"/>
</dbReference>
<accession>A0A7X1Z9B6</accession>
<dbReference type="PANTHER" id="PTHR43708:SF4">
    <property type="entry name" value="OXIDOREDUCTASE YCEM-RELATED"/>
    <property type="match status" value="1"/>
</dbReference>
<comment type="caution">
    <text evidence="3">The sequence shown here is derived from an EMBL/GenBank/DDBJ whole genome shotgun (WGS) entry which is preliminary data.</text>
</comment>
<protein>
    <submittedName>
        <fullName evidence="3">Gfo/Idh/MocA family oxidoreductase</fullName>
    </submittedName>
</protein>
<dbReference type="Pfam" id="PF21378">
    <property type="entry name" value="YceM-like_C"/>
    <property type="match status" value="1"/>
</dbReference>
<dbReference type="OrthoDB" id="9815825at2"/>
<evidence type="ECO:0000259" key="2">
    <source>
        <dbReference type="Pfam" id="PF21378"/>
    </source>
</evidence>
<gene>
    <name evidence="3" type="ORF">GHI93_09335</name>
</gene>
<feature type="domain" description="Gfo/Idh/MocA-like oxidoreductase N-terminal" evidence="1">
    <location>
        <begin position="3"/>
        <end position="117"/>
    </location>
</feature>
<feature type="domain" description="YceM-like C-terminal" evidence="2">
    <location>
        <begin position="129"/>
        <end position="238"/>
    </location>
</feature>
<dbReference type="Pfam" id="PF01408">
    <property type="entry name" value="GFO_IDH_MocA"/>
    <property type="match status" value="1"/>
</dbReference>
<dbReference type="InterPro" id="IPR000683">
    <property type="entry name" value="Gfo/Idh/MocA-like_OxRdtase_N"/>
</dbReference>
<evidence type="ECO:0000313" key="4">
    <source>
        <dbReference type="Proteomes" id="UP000439550"/>
    </source>
</evidence>
<dbReference type="SUPFAM" id="SSF55347">
    <property type="entry name" value="Glyceraldehyde-3-phosphate dehydrogenase-like, C-terminal domain"/>
    <property type="match status" value="1"/>
</dbReference>
<proteinExistence type="predicted"/>
<dbReference type="EMBL" id="WITJ01000012">
    <property type="protein sequence ID" value="MQW40128.1"/>
    <property type="molecule type" value="Genomic_DNA"/>
</dbReference>
<keyword evidence="4" id="KW-1185">Reference proteome</keyword>
<dbReference type="GO" id="GO:0000166">
    <property type="term" value="F:nucleotide binding"/>
    <property type="evidence" value="ECO:0007669"/>
    <property type="project" value="InterPro"/>
</dbReference>
<dbReference type="InterPro" id="IPR051317">
    <property type="entry name" value="Gfo/Idh/MocA_oxidoreduct"/>
</dbReference>
<dbReference type="InterPro" id="IPR048477">
    <property type="entry name" value="YceM-like_C"/>
</dbReference>
<dbReference type="PANTHER" id="PTHR43708">
    <property type="entry name" value="CONSERVED EXPRESSED OXIDOREDUCTASE (EUROFUNG)"/>
    <property type="match status" value="1"/>
</dbReference>
<dbReference type="SUPFAM" id="SSF51735">
    <property type="entry name" value="NAD(P)-binding Rossmann-fold domains"/>
    <property type="match status" value="1"/>
</dbReference>